<evidence type="ECO:0000256" key="1">
    <source>
        <dbReference type="SAM" id="MobiDB-lite"/>
    </source>
</evidence>
<feature type="region of interest" description="Disordered" evidence="1">
    <location>
        <begin position="1"/>
        <end position="20"/>
    </location>
</feature>
<evidence type="ECO:0000313" key="2">
    <source>
        <dbReference type="EMBL" id="SCL27519.1"/>
    </source>
</evidence>
<sequence length="169" mass="18085">MTDRFDPNIPPTGPTNPAIQGEFTGVVAITEQPTLGRANLVVNRGKPFDIEVNWRVFGNLVPLWLTALSVNTKNWVVTAYAESQGPGDEVTLGRVNVPVGGPGFSQNETYTAKLTVPANKLPEENPGDDSQSGVYKIVVTAFLDSALGPVGYDMMGYAEGPIIKVENPL</sequence>
<evidence type="ECO:0000313" key="3">
    <source>
        <dbReference type="Proteomes" id="UP000199413"/>
    </source>
</evidence>
<protein>
    <submittedName>
        <fullName evidence="2">Uncharacterized protein</fullName>
    </submittedName>
</protein>
<name>A0A1C6SDW0_9ACTN</name>
<accession>A0A1C6SDW0</accession>
<reference evidence="3" key="1">
    <citation type="submission" date="2016-06" db="EMBL/GenBank/DDBJ databases">
        <authorList>
            <person name="Varghese N."/>
            <person name="Submissions Spin"/>
        </authorList>
    </citation>
    <scope>NUCLEOTIDE SEQUENCE [LARGE SCALE GENOMIC DNA]</scope>
    <source>
        <strain evidence="3">DSM 45431</strain>
    </source>
</reference>
<organism evidence="2 3">
    <name type="scientific">Micromonospora rhizosphaerae</name>
    <dbReference type="NCBI Taxonomy" id="568872"/>
    <lineage>
        <taxon>Bacteria</taxon>
        <taxon>Bacillati</taxon>
        <taxon>Actinomycetota</taxon>
        <taxon>Actinomycetes</taxon>
        <taxon>Micromonosporales</taxon>
        <taxon>Micromonosporaceae</taxon>
        <taxon>Micromonospora</taxon>
    </lineage>
</organism>
<keyword evidence="3" id="KW-1185">Reference proteome</keyword>
<dbReference type="Proteomes" id="UP000199413">
    <property type="component" value="Unassembled WGS sequence"/>
</dbReference>
<gene>
    <name evidence="2" type="ORF">GA0070624_3517</name>
</gene>
<proteinExistence type="predicted"/>
<dbReference type="OrthoDB" id="3822205at2"/>
<dbReference type="AlphaFoldDB" id="A0A1C6SDW0"/>
<dbReference type="RefSeq" id="WP_091342414.1">
    <property type="nucleotide sequence ID" value="NZ_FMHV01000002.1"/>
</dbReference>
<dbReference type="EMBL" id="FMHV01000002">
    <property type="protein sequence ID" value="SCL27519.1"/>
    <property type="molecule type" value="Genomic_DNA"/>
</dbReference>